<accession>A0A168G5U3</accession>
<dbReference type="GO" id="GO:0008843">
    <property type="term" value="F:endochitinase activity"/>
    <property type="evidence" value="ECO:0007669"/>
    <property type="project" value="UniProtKB-EC"/>
</dbReference>
<comment type="catalytic activity">
    <reaction evidence="1">
        <text>Random endo-hydrolysis of N-acetyl-beta-D-glucosaminide (1-&gt;4)-beta-linkages in chitin and chitodextrins.</text>
        <dbReference type="EC" id="3.2.1.14"/>
    </reaction>
</comment>
<keyword evidence="16" id="KW-1185">Reference proteome</keyword>
<dbReference type="PANTHER" id="PTHR11177:SF397">
    <property type="entry name" value="CHITINASE"/>
    <property type="match status" value="1"/>
</dbReference>
<dbReference type="InterPro" id="IPR001223">
    <property type="entry name" value="Glyco_hydro18_cat"/>
</dbReference>
<evidence type="ECO:0000256" key="12">
    <source>
        <dbReference type="ARBA" id="ARBA00023326"/>
    </source>
</evidence>
<dbReference type="Pfam" id="PF00704">
    <property type="entry name" value="Glyco_hydro_18"/>
    <property type="match status" value="1"/>
</dbReference>
<gene>
    <name evidence="15" type="ORF">LEL_05750</name>
</gene>
<keyword evidence="6" id="KW-0732">Signal</keyword>
<dbReference type="Proteomes" id="UP000076881">
    <property type="component" value="Unassembled WGS sequence"/>
</dbReference>
<dbReference type="PROSITE" id="PS01095">
    <property type="entry name" value="GH18_1"/>
    <property type="match status" value="1"/>
</dbReference>
<sequence>MPLSEIPVEMLTHLNVAFGYITDDFKVTNMDGVSADLFHNVGNVKARNPDLKIMIAIGGWTFSDPGPWQNKFPTMVATAASRSTFIQNLLGFLQEYGYDGVDFDWEYPAADDRGGSPADSIKYGIFLKELRAAIDASGHKYLVTFTAPSSYWYLRHFRLDLMEPYVDWINLMSYDIHGVWDGSNPIGNHVLSHTNLTEIDLALDLFWRAKVKPSSIVLGLGFYGRSFTLSDNNCWKPGCLFSGPGAAGRCTNTPGILSYREIQELIYQTGATAYTDKAAAAKYIVYGNNSWISFDDQETFKAKIDYANKVGLSGLMIWAIDLDDGDLSALSAVTGRNVGQHNGKFTLTDLKNLFPSEMLPSSPDDVVYALTTFSGQSDTGYSNPRESGFGFMLMSGEKHVVSRLRRREGDPEPFTFLDCPENIDSDDGDITYTARVVCLSDDIEGCFQVMIGGIEGTAVEMPDNCAPNTIARALSLTPSKDQALPEDMHGTDPTSLIFDFSFDFNMLRVRQDSEQTSVRIDFSTSPDYWVNILDTPGIQSRDLEGRFFAPTAAQWESRFVEGNFRRKYAFSIKETVSTPLFWNTAKECDFQGDGGFIEGVAAYVAGDIDVKVDYGFSAVYRYKKDDSLDLYQASGYIDPKGKIDMSYGVGGVADIDVTKGTGSNPAFADGVSKRIDKQSLTLYGGAKITFAPYYALEYAMATYNSSDASAPNNGVAAFDGLLTSRVVTDVANFTAYYPPKDGDELETKKLNDVSVQDHNIIYTSTEAGGKIGLESILSIGLNITVNHYKNKPAPVNVELELGYTTLAMYTWRPGDGADEGKTCIDYDIGTLGWQSASNGNRFGWKDGAVREAQSDEQTSAAAPKCFADLDPNGEEKRANLPLVETTKALAARQGDPEMPGWDYKPFEFPSPLKYVGFVGGNGPAGDIVNFNNGGLFKGTEHVFEAQIIADFFSNWLDSGKITNQRPIPSNPSPKMPCALSERYVWPSSNDWKVAGKAEGFFKVLLGELGSIRHLDRLTVFLARPNRMKGAMFEGNKAVAEATYLIMSADEQLSAVKEMGMAFTYLNEADVWDAFCATYEGIYDRLGEYNTWWANNPPAGPISIPDLQKEWKDYMKVVMDSMVTRAKADFDFMFLNRKGVNQDPYKSAWTYNRLFNRGLIRVWNNAGNSA</sequence>
<dbReference type="PROSITE" id="PS51910">
    <property type="entry name" value="GH18_2"/>
    <property type="match status" value="1"/>
</dbReference>
<feature type="domain" description="GH18" evidence="14">
    <location>
        <begin position="1"/>
        <end position="340"/>
    </location>
</feature>
<dbReference type="Gene3D" id="3.10.50.10">
    <property type="match status" value="1"/>
</dbReference>
<protein>
    <recommendedName>
        <fullName evidence="4">chitinase</fullName>
        <ecNumber evidence="4">3.2.1.14</ecNumber>
    </recommendedName>
</protein>
<dbReference type="FunFam" id="3.10.50.10:FF:000003">
    <property type="entry name" value="Class V chitinase CHIT5b"/>
    <property type="match status" value="1"/>
</dbReference>
<evidence type="ECO:0000256" key="11">
    <source>
        <dbReference type="ARBA" id="ARBA00023295"/>
    </source>
</evidence>
<dbReference type="GO" id="GO:0005576">
    <property type="term" value="C:extracellular region"/>
    <property type="evidence" value="ECO:0007669"/>
    <property type="project" value="UniProtKB-SubCell"/>
</dbReference>
<dbReference type="SMART" id="SM00636">
    <property type="entry name" value="Glyco_18"/>
    <property type="match status" value="1"/>
</dbReference>
<dbReference type="Gene3D" id="3.20.20.80">
    <property type="entry name" value="Glycosidases"/>
    <property type="match status" value="1"/>
</dbReference>
<dbReference type="STRING" id="1081108.A0A168G5U3"/>
<evidence type="ECO:0000256" key="1">
    <source>
        <dbReference type="ARBA" id="ARBA00000822"/>
    </source>
</evidence>
<keyword evidence="11 13" id="KW-0326">Glycosidase</keyword>
<evidence type="ECO:0000256" key="3">
    <source>
        <dbReference type="ARBA" id="ARBA00008682"/>
    </source>
</evidence>
<evidence type="ECO:0000256" key="9">
    <source>
        <dbReference type="ARBA" id="ARBA00023180"/>
    </source>
</evidence>
<dbReference type="InterPro" id="IPR050314">
    <property type="entry name" value="Glycosyl_Hydrlase_18"/>
</dbReference>
<dbReference type="OrthoDB" id="73875at2759"/>
<keyword evidence="7 13" id="KW-0378">Hydrolase</keyword>
<dbReference type="EMBL" id="AZHF01000004">
    <property type="protein sequence ID" value="OAA76066.1"/>
    <property type="molecule type" value="Genomic_DNA"/>
</dbReference>
<dbReference type="SUPFAM" id="SSF54556">
    <property type="entry name" value="Chitinase insertion domain"/>
    <property type="match status" value="1"/>
</dbReference>
<evidence type="ECO:0000313" key="16">
    <source>
        <dbReference type="Proteomes" id="UP000076881"/>
    </source>
</evidence>
<evidence type="ECO:0000313" key="15">
    <source>
        <dbReference type="EMBL" id="OAA76066.1"/>
    </source>
</evidence>
<comment type="similarity">
    <text evidence="3">Belongs to the glycosyl hydrolase 18 family. Chitinase class V subfamily.</text>
</comment>
<evidence type="ECO:0000256" key="13">
    <source>
        <dbReference type="RuleBase" id="RU000489"/>
    </source>
</evidence>
<keyword evidence="9" id="KW-0325">Glycoprotein</keyword>
<evidence type="ECO:0000256" key="8">
    <source>
        <dbReference type="ARBA" id="ARBA00023024"/>
    </source>
</evidence>
<dbReference type="InterPro" id="IPR017853">
    <property type="entry name" value="GH"/>
</dbReference>
<dbReference type="GO" id="GO:0008061">
    <property type="term" value="F:chitin binding"/>
    <property type="evidence" value="ECO:0007669"/>
    <property type="project" value="InterPro"/>
</dbReference>
<evidence type="ECO:0000256" key="7">
    <source>
        <dbReference type="ARBA" id="ARBA00022801"/>
    </source>
</evidence>
<reference evidence="15 16" key="1">
    <citation type="journal article" date="2016" name="Genome Biol. Evol.">
        <title>Divergent and convergent evolution of fungal pathogenicity.</title>
        <authorList>
            <person name="Shang Y."/>
            <person name="Xiao G."/>
            <person name="Zheng P."/>
            <person name="Cen K."/>
            <person name="Zhan S."/>
            <person name="Wang C."/>
        </authorList>
    </citation>
    <scope>NUCLEOTIDE SEQUENCE [LARGE SCALE GENOMIC DNA]</scope>
    <source>
        <strain evidence="15 16">RCEF 1005</strain>
    </source>
</reference>
<dbReference type="PANTHER" id="PTHR11177">
    <property type="entry name" value="CHITINASE"/>
    <property type="match status" value="1"/>
</dbReference>
<evidence type="ECO:0000256" key="4">
    <source>
        <dbReference type="ARBA" id="ARBA00012729"/>
    </source>
</evidence>
<evidence type="ECO:0000256" key="5">
    <source>
        <dbReference type="ARBA" id="ARBA00022525"/>
    </source>
</evidence>
<keyword evidence="10" id="KW-0119">Carbohydrate metabolism</keyword>
<dbReference type="EC" id="3.2.1.14" evidence="4"/>
<organism evidence="15 16">
    <name type="scientific">Akanthomyces lecanii RCEF 1005</name>
    <dbReference type="NCBI Taxonomy" id="1081108"/>
    <lineage>
        <taxon>Eukaryota</taxon>
        <taxon>Fungi</taxon>
        <taxon>Dikarya</taxon>
        <taxon>Ascomycota</taxon>
        <taxon>Pezizomycotina</taxon>
        <taxon>Sordariomycetes</taxon>
        <taxon>Hypocreomycetidae</taxon>
        <taxon>Hypocreales</taxon>
        <taxon>Cordycipitaceae</taxon>
        <taxon>Akanthomyces</taxon>
        <taxon>Cordyceps confragosa</taxon>
    </lineage>
</organism>
<dbReference type="AlphaFoldDB" id="A0A168G5U3"/>
<dbReference type="GO" id="GO:0006032">
    <property type="term" value="P:chitin catabolic process"/>
    <property type="evidence" value="ECO:0007669"/>
    <property type="project" value="UniProtKB-KW"/>
</dbReference>
<dbReference type="InterPro" id="IPR029070">
    <property type="entry name" value="Chitinase_insertion_sf"/>
</dbReference>
<evidence type="ECO:0000256" key="6">
    <source>
        <dbReference type="ARBA" id="ARBA00022729"/>
    </source>
</evidence>
<name>A0A168G5U3_CORDF</name>
<keyword evidence="8" id="KW-0146">Chitin degradation</keyword>
<dbReference type="InterPro" id="IPR001579">
    <property type="entry name" value="Glyco_hydro_18_chit_AS"/>
</dbReference>
<evidence type="ECO:0000256" key="2">
    <source>
        <dbReference type="ARBA" id="ARBA00004613"/>
    </source>
</evidence>
<keyword evidence="12" id="KW-0624">Polysaccharide degradation</keyword>
<dbReference type="SUPFAM" id="SSF51445">
    <property type="entry name" value="(Trans)glycosidases"/>
    <property type="match status" value="1"/>
</dbReference>
<evidence type="ECO:0000256" key="10">
    <source>
        <dbReference type="ARBA" id="ARBA00023277"/>
    </source>
</evidence>
<comment type="caution">
    <text evidence="15">The sequence shown here is derived from an EMBL/GenBank/DDBJ whole genome shotgun (WGS) entry which is preliminary data.</text>
</comment>
<dbReference type="InterPro" id="IPR011583">
    <property type="entry name" value="Chitinase_II/V-like_cat"/>
</dbReference>
<comment type="subcellular location">
    <subcellularLocation>
        <location evidence="2">Secreted</location>
    </subcellularLocation>
</comment>
<proteinExistence type="inferred from homology"/>
<evidence type="ECO:0000259" key="14">
    <source>
        <dbReference type="PROSITE" id="PS51910"/>
    </source>
</evidence>
<keyword evidence="5" id="KW-0964">Secreted</keyword>
<dbReference type="GO" id="GO:0000272">
    <property type="term" value="P:polysaccharide catabolic process"/>
    <property type="evidence" value="ECO:0007669"/>
    <property type="project" value="UniProtKB-KW"/>
</dbReference>